<accession>A0AAU8LUF9</accession>
<sequence>MIEKVPVIDAAEDTRLHLADVLYSKGVLDLGGTNLSFDPEEEGNECVLEGVGSGRKVQAQFGPITDSGVVLVPDIPNQNEPWGIIGDVARLIL</sequence>
<dbReference type="AlphaFoldDB" id="A0AAU8LUF9"/>
<organism evidence="1">
    <name type="scientific">Candidatus Electrothrix aestuarii</name>
    <dbReference type="NCBI Taxonomy" id="3062594"/>
    <lineage>
        <taxon>Bacteria</taxon>
        <taxon>Pseudomonadati</taxon>
        <taxon>Thermodesulfobacteriota</taxon>
        <taxon>Desulfobulbia</taxon>
        <taxon>Desulfobulbales</taxon>
        <taxon>Desulfobulbaceae</taxon>
        <taxon>Candidatus Electrothrix</taxon>
    </lineage>
</organism>
<name>A0AAU8LUF9_9BACT</name>
<protein>
    <submittedName>
        <fullName evidence="1">Uncharacterized protein</fullName>
    </submittedName>
</protein>
<reference evidence="1" key="2">
    <citation type="submission" date="2024-06" db="EMBL/GenBank/DDBJ databases">
        <authorList>
            <person name="Plum-Jensen L.E."/>
            <person name="Schramm A."/>
            <person name="Marshall I.P.G."/>
        </authorList>
    </citation>
    <scope>NUCLEOTIDE SEQUENCE</scope>
    <source>
        <strain evidence="1">Rat1</strain>
    </source>
</reference>
<dbReference type="EMBL" id="CP159373">
    <property type="protein sequence ID" value="XCN72906.1"/>
    <property type="molecule type" value="Genomic_DNA"/>
</dbReference>
<reference evidence="1" key="1">
    <citation type="journal article" date="2024" name="Syst. Appl. Microbiol.">
        <title>First single-strain enrichments of Electrothrix cable bacteria, description of E. aestuarii sp. nov. and E. rattekaaiensis sp. nov., and proposal of a cable bacteria taxonomy following the rules of the SeqCode.</title>
        <authorList>
            <person name="Plum-Jensen L.E."/>
            <person name="Schramm A."/>
            <person name="Marshall I.P.G."/>
        </authorList>
    </citation>
    <scope>NUCLEOTIDE SEQUENCE</scope>
    <source>
        <strain evidence="1">Rat1</strain>
    </source>
</reference>
<gene>
    <name evidence="1" type="ORF">Q3M24_21930</name>
</gene>
<proteinExistence type="predicted"/>
<dbReference type="KEGG" id="eaj:Q3M24_21930"/>
<evidence type="ECO:0000313" key="1">
    <source>
        <dbReference type="EMBL" id="XCN72906.1"/>
    </source>
</evidence>